<organism evidence="1 2">
    <name type="scientific">Pelagihabitans pacificus</name>
    <dbReference type="NCBI Taxonomy" id="2696054"/>
    <lineage>
        <taxon>Bacteria</taxon>
        <taxon>Pseudomonadati</taxon>
        <taxon>Bacteroidota</taxon>
        <taxon>Flavobacteriia</taxon>
        <taxon>Flavobacteriales</taxon>
        <taxon>Flavobacteriaceae</taxon>
        <taxon>Pelagihabitans</taxon>
    </lineage>
</organism>
<dbReference type="SUPFAM" id="SSF82185">
    <property type="entry name" value="Histone H3 K4-specific methyltransferase SET7/9 N-terminal domain"/>
    <property type="match status" value="1"/>
</dbReference>
<evidence type="ECO:0000313" key="1">
    <source>
        <dbReference type="EMBL" id="NHF60417.1"/>
    </source>
</evidence>
<dbReference type="RefSeq" id="WP_152574924.1">
    <property type="nucleotide sequence ID" value="NZ_VIKU02000004.1"/>
</dbReference>
<gene>
    <name evidence="1" type="ORF">FK220_013770</name>
</gene>
<dbReference type="EMBL" id="VIKU02000004">
    <property type="protein sequence ID" value="NHF60417.1"/>
    <property type="molecule type" value="Genomic_DNA"/>
</dbReference>
<evidence type="ECO:0000313" key="2">
    <source>
        <dbReference type="Proteomes" id="UP000707206"/>
    </source>
</evidence>
<dbReference type="Gene3D" id="2.20.110.10">
    <property type="entry name" value="Histone H3 K4-specific methyltransferase SET7/9 N-terminal domain"/>
    <property type="match status" value="1"/>
</dbReference>
<comment type="caution">
    <text evidence="1">The sequence shown here is derived from an EMBL/GenBank/DDBJ whole genome shotgun (WGS) entry which is preliminary data.</text>
</comment>
<name>A0A967AZI6_9FLAO</name>
<reference evidence="1" key="2">
    <citation type="submission" date="2020-03" db="EMBL/GenBank/DDBJ databases">
        <title>Flavobacteriaceae bacterium strain TP-CH-4, a member of the family Flavobacteriaceae isolated from a deep-sea seamount.</title>
        <authorList>
            <person name="Zhang D.-C."/>
        </authorList>
    </citation>
    <scope>NUCLEOTIDE SEQUENCE</scope>
    <source>
        <strain evidence="1">TP-CH-4</strain>
    </source>
</reference>
<protein>
    <submittedName>
        <fullName evidence="1">Nicotinic acid mononucleotide adenyltransferase</fullName>
    </submittedName>
</protein>
<reference evidence="1" key="1">
    <citation type="submission" date="2019-07" db="EMBL/GenBank/DDBJ databases">
        <authorList>
            <person name="De-Chao Zhang Q."/>
        </authorList>
    </citation>
    <scope>NUCLEOTIDE SEQUENCE</scope>
    <source>
        <strain evidence="1">TP-CH-4</strain>
    </source>
</reference>
<keyword evidence="2" id="KW-1185">Reference proteome</keyword>
<sequence length="119" mass="13393">MKNTVLLLVFLFATIVGYAQKEKKATLNKDTNLIEVVYYHDNGEVSQEGTFDLAGKLHGEWISYNEAGEKTSLGTYYKGQRTGKWFFWADGNMKEVEFKDNAIASVVDTKNKSGVVVKD</sequence>
<dbReference type="Proteomes" id="UP000707206">
    <property type="component" value="Unassembled WGS sequence"/>
</dbReference>
<dbReference type="AlphaFoldDB" id="A0A967AZI6"/>
<accession>A0A967AZI6</accession>
<proteinExistence type="predicted"/>